<dbReference type="InParanoid" id="A0A2Y9GU63"/>
<organism evidence="9 10">
    <name type="scientific">Neomonachus schauinslandi</name>
    <name type="common">Hawaiian monk seal</name>
    <name type="synonym">Monachus schauinslandi</name>
    <dbReference type="NCBI Taxonomy" id="29088"/>
    <lineage>
        <taxon>Eukaryota</taxon>
        <taxon>Metazoa</taxon>
        <taxon>Chordata</taxon>
        <taxon>Craniata</taxon>
        <taxon>Vertebrata</taxon>
        <taxon>Euteleostomi</taxon>
        <taxon>Mammalia</taxon>
        <taxon>Eutheria</taxon>
        <taxon>Laurasiatheria</taxon>
        <taxon>Carnivora</taxon>
        <taxon>Caniformia</taxon>
        <taxon>Pinnipedia</taxon>
        <taxon>Phocidae</taxon>
        <taxon>Monachinae</taxon>
        <taxon>Monachini</taxon>
        <taxon>Neomonachus</taxon>
    </lineage>
</organism>
<comment type="subcellular location">
    <subcellularLocation>
        <location evidence="1">Membrane</location>
        <topology evidence="1">Multi-pass membrane protein</topology>
    </subcellularLocation>
</comment>
<feature type="domain" description="Palmitoyltransferase DHHC" evidence="8">
    <location>
        <begin position="162"/>
        <end position="314"/>
    </location>
</feature>
<keyword evidence="9" id="KW-1185">Reference proteome</keyword>
<dbReference type="EC" id="2.3.1.225" evidence="7"/>
<dbReference type="RefSeq" id="XP_021542773.1">
    <property type="nucleotide sequence ID" value="XM_021687098.1"/>
</dbReference>
<dbReference type="PANTHER" id="PTHR22883:SF22">
    <property type="entry name" value="PALMITOYLTRANSFERASE ZDHHC11-RELATED"/>
    <property type="match status" value="1"/>
</dbReference>
<dbReference type="InterPro" id="IPR039859">
    <property type="entry name" value="PFA4/ZDH16/20/ERF2-like"/>
</dbReference>
<evidence type="ECO:0000256" key="3">
    <source>
        <dbReference type="ARBA" id="ARBA00022692"/>
    </source>
</evidence>
<dbReference type="InterPro" id="IPR001594">
    <property type="entry name" value="Palmitoyltrfase_DHHC"/>
</dbReference>
<dbReference type="Pfam" id="PF01529">
    <property type="entry name" value="DHHC"/>
    <property type="match status" value="1"/>
</dbReference>
<evidence type="ECO:0000256" key="6">
    <source>
        <dbReference type="ARBA" id="ARBA00023315"/>
    </source>
</evidence>
<feature type="transmembrane region" description="Helical" evidence="7">
    <location>
        <begin position="83"/>
        <end position="104"/>
    </location>
</feature>
<dbReference type="KEGG" id="nsu:110577690"/>
<sequence length="341" mass="38905">MALLPTLAHVVRDKAFRRDTVLGEGQRPVVRRRQPSPAHVQVLMDLCSRSGRRVVPEAGGKWASPPRLSRVNGWSRPLHSFQAVAWVTLLIMAIANFGIFIPFLPRNWKYIAYSVNGGLFFLHFLVHLIAVSIDPAEANVRFKKNYSQPVPTFDRSKHAHVIQNQYCHLCEVTVSSKAKHCSACNKCVSGFDHHCKWLNNCVGSRNYWYFFFSVASASAGLLCLIIILLYIFIQFFIDQEELRTHPYYEKVSNKNTWMLFLPLFPVKTKTPVVLGIGVFVLLLDIVSLLLLGHLLIFHLYLMAKKLSTFDYMTQGRQQQTPKASAEKEELSFQTGFPQSFT</sequence>
<evidence type="ECO:0000256" key="5">
    <source>
        <dbReference type="ARBA" id="ARBA00023136"/>
    </source>
</evidence>
<dbReference type="PROSITE" id="PS50216">
    <property type="entry name" value="DHHC"/>
    <property type="match status" value="1"/>
</dbReference>
<dbReference type="GO" id="GO:0019706">
    <property type="term" value="F:protein-cysteine S-palmitoyltransferase activity"/>
    <property type="evidence" value="ECO:0007669"/>
    <property type="project" value="UniProtKB-EC"/>
</dbReference>
<name>A0A2Y9GU63_NEOSC</name>
<dbReference type="GO" id="GO:0005794">
    <property type="term" value="C:Golgi apparatus"/>
    <property type="evidence" value="ECO:0007669"/>
    <property type="project" value="TreeGrafter"/>
</dbReference>
<evidence type="ECO:0000256" key="1">
    <source>
        <dbReference type="ARBA" id="ARBA00004141"/>
    </source>
</evidence>
<feature type="transmembrane region" description="Helical" evidence="7">
    <location>
        <begin position="110"/>
        <end position="133"/>
    </location>
</feature>
<evidence type="ECO:0000256" key="2">
    <source>
        <dbReference type="ARBA" id="ARBA00022679"/>
    </source>
</evidence>
<dbReference type="STRING" id="29088.A0A2Y9GU63"/>
<gene>
    <name evidence="10" type="primary">LOC110577690</name>
</gene>
<evidence type="ECO:0000256" key="7">
    <source>
        <dbReference type="RuleBase" id="RU079119"/>
    </source>
</evidence>
<reference evidence="10" key="1">
    <citation type="submission" date="2025-08" db="UniProtKB">
        <authorList>
            <consortium name="RefSeq"/>
        </authorList>
    </citation>
    <scope>IDENTIFICATION</scope>
    <source>
        <tissue evidence="10">Blood</tissue>
    </source>
</reference>
<evidence type="ECO:0000313" key="9">
    <source>
        <dbReference type="Proteomes" id="UP000248481"/>
    </source>
</evidence>
<dbReference type="PANTHER" id="PTHR22883">
    <property type="entry name" value="ZINC FINGER DHHC DOMAIN CONTAINING PROTEIN"/>
    <property type="match status" value="1"/>
</dbReference>
<dbReference type="AlphaFoldDB" id="A0A2Y9GU63"/>
<comment type="domain">
    <text evidence="7">The DHHC domain is required for palmitoyltransferase activity.</text>
</comment>
<dbReference type="GeneID" id="110577690"/>
<protein>
    <recommendedName>
        <fullName evidence="7">Palmitoyltransferase</fullName>
        <ecNumber evidence="7">2.3.1.225</ecNumber>
    </recommendedName>
</protein>
<dbReference type="GO" id="GO:0006612">
    <property type="term" value="P:protein targeting to membrane"/>
    <property type="evidence" value="ECO:0007669"/>
    <property type="project" value="TreeGrafter"/>
</dbReference>
<keyword evidence="4 7" id="KW-1133">Transmembrane helix</keyword>
<keyword evidence="6 7" id="KW-0012">Acyltransferase</keyword>
<evidence type="ECO:0000313" key="10">
    <source>
        <dbReference type="RefSeq" id="XP_021542773.1"/>
    </source>
</evidence>
<keyword evidence="2 7" id="KW-0808">Transferase</keyword>
<comment type="similarity">
    <text evidence="7">Belongs to the DHHC palmitoyltransferase family.</text>
</comment>
<dbReference type="GO" id="GO:0005783">
    <property type="term" value="C:endoplasmic reticulum"/>
    <property type="evidence" value="ECO:0007669"/>
    <property type="project" value="TreeGrafter"/>
</dbReference>
<feature type="transmembrane region" description="Helical" evidence="7">
    <location>
        <begin position="207"/>
        <end position="237"/>
    </location>
</feature>
<feature type="transmembrane region" description="Helical" evidence="7">
    <location>
        <begin position="272"/>
        <end position="301"/>
    </location>
</feature>
<comment type="catalytic activity">
    <reaction evidence="7">
        <text>L-cysteinyl-[protein] + hexadecanoyl-CoA = S-hexadecanoyl-L-cysteinyl-[protein] + CoA</text>
        <dbReference type="Rhea" id="RHEA:36683"/>
        <dbReference type="Rhea" id="RHEA-COMP:10131"/>
        <dbReference type="Rhea" id="RHEA-COMP:11032"/>
        <dbReference type="ChEBI" id="CHEBI:29950"/>
        <dbReference type="ChEBI" id="CHEBI:57287"/>
        <dbReference type="ChEBI" id="CHEBI:57379"/>
        <dbReference type="ChEBI" id="CHEBI:74151"/>
        <dbReference type="EC" id="2.3.1.225"/>
    </reaction>
</comment>
<accession>A0A2Y9GU63</accession>
<keyword evidence="3 7" id="KW-0812">Transmembrane</keyword>
<dbReference type="GO" id="GO:0016020">
    <property type="term" value="C:membrane"/>
    <property type="evidence" value="ECO:0007669"/>
    <property type="project" value="UniProtKB-SubCell"/>
</dbReference>
<proteinExistence type="inferred from homology"/>
<keyword evidence="5 7" id="KW-0472">Membrane</keyword>
<evidence type="ECO:0000259" key="8">
    <source>
        <dbReference type="Pfam" id="PF01529"/>
    </source>
</evidence>
<evidence type="ECO:0000256" key="4">
    <source>
        <dbReference type="ARBA" id="ARBA00022989"/>
    </source>
</evidence>
<dbReference type="Proteomes" id="UP000248481">
    <property type="component" value="Chromosome 7"/>
</dbReference>